<keyword evidence="2" id="KW-1185">Reference proteome</keyword>
<dbReference type="RefSeq" id="XP_011130058.1">
    <property type="nucleotide sequence ID" value="XM_011131756.1"/>
</dbReference>
<dbReference type="EMBL" id="AFNH02000482">
    <property type="protein sequence ID" value="EZG68164.1"/>
    <property type="molecule type" value="Genomic_DNA"/>
</dbReference>
<sequence>MADWHSFLQRACRVSFQASQFHAADRLGVAPHDEFVLNMPLMEVLRDQMEVSQARKERIIDELKDWSLKGSKRKSIWVPLIQLTCFVYFRDAEGDHRCRKARLGLFSELGNIILGVLVGDMYVCGAMSWSALERFEIRTEAIDSTDVCAEDLINIASCAAPVPYSYNKMSCMQCCPSTTAAAANAFTANAFRPSSPNNYSEVPSPACRNLGERWKRRTRHLRMLRSSTRPASGSGQGGRSPSLRARWMASLKSTLAAEQRDGYAANYQFCKWISDSNTHRQARLIFTDNKECLFTFPSGRELAIFCQMVTLVMIFQQSEVLKITTHH</sequence>
<evidence type="ECO:0000313" key="2">
    <source>
        <dbReference type="Proteomes" id="UP000019763"/>
    </source>
</evidence>
<comment type="caution">
    <text evidence="1">The sequence shown here is derived from an EMBL/GenBank/DDBJ whole genome shotgun (WGS) entry which is preliminary data.</text>
</comment>
<name>A0A023B835_GRENI</name>
<dbReference type="VEuPathDB" id="CryptoDB:GNI_063840"/>
<dbReference type="AlphaFoldDB" id="A0A023B835"/>
<protein>
    <submittedName>
        <fullName evidence="1">Uncharacterized protein</fullName>
    </submittedName>
</protein>
<organism evidence="1 2">
    <name type="scientific">Gregarina niphandrodes</name>
    <name type="common">Septate eugregarine</name>
    <dbReference type="NCBI Taxonomy" id="110365"/>
    <lineage>
        <taxon>Eukaryota</taxon>
        <taxon>Sar</taxon>
        <taxon>Alveolata</taxon>
        <taxon>Apicomplexa</taxon>
        <taxon>Conoidasida</taxon>
        <taxon>Gregarinasina</taxon>
        <taxon>Eugregarinorida</taxon>
        <taxon>Gregarinidae</taxon>
        <taxon>Gregarina</taxon>
    </lineage>
</organism>
<dbReference type="GeneID" id="22912342"/>
<evidence type="ECO:0000313" key="1">
    <source>
        <dbReference type="EMBL" id="EZG68164.1"/>
    </source>
</evidence>
<gene>
    <name evidence="1" type="ORF">GNI_063840</name>
</gene>
<reference evidence="1" key="1">
    <citation type="submission" date="2013-12" db="EMBL/GenBank/DDBJ databases">
        <authorList>
            <person name="Omoto C.K."/>
            <person name="Sibley D."/>
            <person name="Venepally P."/>
            <person name="Hadjithomas M."/>
            <person name="Karamycheva S."/>
            <person name="Brunk B."/>
            <person name="Roos D."/>
            <person name="Caler E."/>
            <person name="Lorenzi H."/>
        </authorList>
    </citation>
    <scope>NUCLEOTIDE SEQUENCE</scope>
</reference>
<proteinExistence type="predicted"/>
<dbReference type="Proteomes" id="UP000019763">
    <property type="component" value="Unassembled WGS sequence"/>
</dbReference>
<accession>A0A023B835</accession>